<dbReference type="AlphaFoldDB" id="A0A0G4E8M4"/>
<evidence type="ECO:0000313" key="9">
    <source>
        <dbReference type="Proteomes" id="UP000041254"/>
    </source>
</evidence>
<feature type="compositionally biased region" description="Basic and acidic residues" evidence="6">
    <location>
        <begin position="255"/>
        <end position="349"/>
    </location>
</feature>
<evidence type="ECO:0000256" key="4">
    <source>
        <dbReference type="ARBA" id="ARBA00023274"/>
    </source>
</evidence>
<evidence type="ECO:0000256" key="6">
    <source>
        <dbReference type="SAM" id="MobiDB-lite"/>
    </source>
</evidence>
<dbReference type="CDD" id="cd12236">
    <property type="entry name" value="RRM_snRNP70"/>
    <property type="match status" value="1"/>
</dbReference>
<dbReference type="Pfam" id="PF00076">
    <property type="entry name" value="RRM_1"/>
    <property type="match status" value="1"/>
</dbReference>
<dbReference type="Pfam" id="PF12220">
    <property type="entry name" value="U1snRNP70_N"/>
    <property type="match status" value="1"/>
</dbReference>
<dbReference type="FunFam" id="3.30.70.330:FF:000132">
    <property type="entry name" value="Small nuclear ribonucleoprotein U11/U12 subunit 35"/>
    <property type="match status" value="1"/>
</dbReference>
<dbReference type="VEuPathDB" id="CryptoDB:Vbra_10913"/>
<evidence type="ECO:0000256" key="2">
    <source>
        <dbReference type="ARBA" id="ARBA00022884"/>
    </source>
</evidence>
<dbReference type="PANTHER" id="PTHR13952:SF5">
    <property type="entry name" value="U1 SMALL NUCLEAR RIBONUCLEOPROTEIN 70 KDA"/>
    <property type="match status" value="1"/>
</dbReference>
<dbReference type="InterPro" id="IPR012677">
    <property type="entry name" value="Nucleotide-bd_a/b_plait_sf"/>
</dbReference>
<dbReference type="GO" id="GO:0005685">
    <property type="term" value="C:U1 snRNP"/>
    <property type="evidence" value="ECO:0007669"/>
    <property type="project" value="TreeGrafter"/>
</dbReference>
<dbReference type="GO" id="GO:0003729">
    <property type="term" value="F:mRNA binding"/>
    <property type="evidence" value="ECO:0007669"/>
    <property type="project" value="TreeGrafter"/>
</dbReference>
<reference evidence="8 9" key="1">
    <citation type="submission" date="2014-11" db="EMBL/GenBank/DDBJ databases">
        <authorList>
            <person name="Zhu J."/>
            <person name="Qi W."/>
            <person name="Song R."/>
        </authorList>
    </citation>
    <scope>NUCLEOTIDE SEQUENCE [LARGE SCALE GENOMIC DNA]</scope>
</reference>
<dbReference type="InterPro" id="IPR035979">
    <property type="entry name" value="RBD_domain_sf"/>
</dbReference>
<feature type="compositionally biased region" description="Gly residues" evidence="6">
    <location>
        <begin position="233"/>
        <end position="253"/>
    </location>
</feature>
<feature type="region of interest" description="Disordered" evidence="6">
    <location>
        <begin position="43"/>
        <end position="74"/>
    </location>
</feature>
<dbReference type="PANTHER" id="PTHR13952">
    <property type="entry name" value="U1 SMALL NUCLEAR RIBONUCLEOPROTEIN 70 KD"/>
    <property type="match status" value="1"/>
</dbReference>
<comment type="subcellular location">
    <subcellularLocation>
        <location evidence="1">Nucleus</location>
    </subcellularLocation>
</comment>
<dbReference type="InterPro" id="IPR034143">
    <property type="entry name" value="snRNP70_RRM"/>
</dbReference>
<dbReference type="InterPro" id="IPR022023">
    <property type="entry name" value="U1snRNP70_N"/>
</dbReference>
<keyword evidence="9" id="KW-1185">Reference proteome</keyword>
<dbReference type="GO" id="GO:0071011">
    <property type="term" value="C:precatalytic spliceosome"/>
    <property type="evidence" value="ECO:0007669"/>
    <property type="project" value="TreeGrafter"/>
</dbReference>
<dbReference type="GO" id="GO:0030619">
    <property type="term" value="F:U1 snRNA binding"/>
    <property type="evidence" value="ECO:0007669"/>
    <property type="project" value="InterPro"/>
</dbReference>
<dbReference type="InterPro" id="IPR000504">
    <property type="entry name" value="RRM_dom"/>
</dbReference>
<dbReference type="Gene3D" id="3.30.70.330">
    <property type="match status" value="1"/>
</dbReference>
<dbReference type="PROSITE" id="PS50102">
    <property type="entry name" value="RRM"/>
    <property type="match status" value="1"/>
</dbReference>
<evidence type="ECO:0000259" key="7">
    <source>
        <dbReference type="PROSITE" id="PS50102"/>
    </source>
</evidence>
<evidence type="ECO:0000256" key="5">
    <source>
        <dbReference type="PROSITE-ProRule" id="PRU00176"/>
    </source>
</evidence>
<dbReference type="Proteomes" id="UP000041254">
    <property type="component" value="Unassembled WGS sequence"/>
</dbReference>
<keyword evidence="2 5" id="KW-0694">RNA-binding</keyword>
<keyword evidence="3" id="KW-0539">Nucleus</keyword>
<feature type="domain" description="RRM" evidence="7">
    <location>
        <begin position="99"/>
        <end position="176"/>
    </location>
</feature>
<name>A0A0G4E8M4_VITBC</name>
<protein>
    <recommendedName>
        <fullName evidence="7">RRM domain-containing protein</fullName>
    </recommendedName>
</protein>
<dbReference type="EMBL" id="CDMY01000055">
    <property type="protein sequence ID" value="CEL92175.1"/>
    <property type="molecule type" value="Genomic_DNA"/>
</dbReference>
<dbReference type="OrthoDB" id="272703at2759"/>
<dbReference type="GO" id="GO:0071004">
    <property type="term" value="C:U2-type prespliceosome"/>
    <property type="evidence" value="ECO:0007669"/>
    <property type="project" value="TreeGrafter"/>
</dbReference>
<dbReference type="InParanoid" id="A0A0G4E8M4"/>
<organism evidence="8 9">
    <name type="scientific">Vitrella brassicaformis (strain CCMP3155)</name>
    <dbReference type="NCBI Taxonomy" id="1169540"/>
    <lineage>
        <taxon>Eukaryota</taxon>
        <taxon>Sar</taxon>
        <taxon>Alveolata</taxon>
        <taxon>Colpodellida</taxon>
        <taxon>Vitrellaceae</taxon>
        <taxon>Vitrella</taxon>
    </lineage>
</organism>
<evidence type="ECO:0000256" key="3">
    <source>
        <dbReference type="ARBA" id="ARBA00023242"/>
    </source>
</evidence>
<gene>
    <name evidence="8" type="ORF">Vbra_10913</name>
</gene>
<accession>A0A0G4E8M4</accession>
<dbReference type="GO" id="GO:0000398">
    <property type="term" value="P:mRNA splicing, via spliceosome"/>
    <property type="evidence" value="ECO:0007669"/>
    <property type="project" value="TreeGrafter"/>
</dbReference>
<dbReference type="OMA" id="FIEYQHK"/>
<feature type="region of interest" description="Disordered" evidence="6">
    <location>
        <begin position="182"/>
        <end position="349"/>
    </location>
</feature>
<dbReference type="PhylomeDB" id="A0A0G4E8M4"/>
<keyword evidence="4" id="KW-0687">Ribonucleoprotein</keyword>
<evidence type="ECO:0000313" key="8">
    <source>
        <dbReference type="EMBL" id="CEL92175.1"/>
    </source>
</evidence>
<sequence length="349" mass="40254">MSAVGMPPHMLALFAARPPLEHLKPVQKRKMPPISGAAEFVEKFTDNDEPPARPPFETPKQRQARRKKEKAAQHAEELKQLIEEYDPNGDDSAAGDPFRTLFVSRISYGADSKTIRKEFEKFGPIKKVRMVKDLDGKFRGYCFIEFESERDMKNAYKHADGTKIDGRRVCVDVERGRTVEGWLPRRLGGGRGPPRGSVPPKPKTPVVAGGRGGDRRQDTRGGTQQRDGERSYRGGGGDSYRGGGHSYRGGGSGYADRDRGKDRNYERAPRDRERNGGERDQRDSYGHRSDRYSGKDDRNKYDSHRDSHRDRERSRSHDRRDDRRDRKRDRDDDRDYYRSDRDKRRREDD</sequence>
<proteinExistence type="predicted"/>
<evidence type="ECO:0000256" key="1">
    <source>
        <dbReference type="ARBA" id="ARBA00004123"/>
    </source>
</evidence>
<dbReference type="SUPFAM" id="SSF54928">
    <property type="entry name" value="RNA-binding domain, RBD"/>
    <property type="match status" value="1"/>
</dbReference>
<dbReference type="STRING" id="1169540.A0A0G4E8M4"/>
<dbReference type="SMART" id="SM00360">
    <property type="entry name" value="RRM"/>
    <property type="match status" value="1"/>
</dbReference>
<dbReference type="InterPro" id="IPR051183">
    <property type="entry name" value="U1_U11-U12_snRNP_70-35kDa"/>
</dbReference>